<keyword evidence="1" id="KW-0472">Membrane</keyword>
<name>A0A0A9FHF1_ARUDO</name>
<keyword evidence="1" id="KW-0812">Transmembrane</keyword>
<evidence type="ECO:0000256" key="1">
    <source>
        <dbReference type="SAM" id="Phobius"/>
    </source>
</evidence>
<sequence length="51" mass="6254">MLNFKCLIFSFHQISFCLNPFVFLLNLSPILYYFDWEYFSLTKIKLFQLCC</sequence>
<feature type="transmembrane region" description="Helical" evidence="1">
    <location>
        <begin position="7"/>
        <end position="34"/>
    </location>
</feature>
<protein>
    <submittedName>
        <fullName evidence="2">Uncharacterized protein</fullName>
    </submittedName>
</protein>
<reference evidence="2" key="1">
    <citation type="submission" date="2014-09" db="EMBL/GenBank/DDBJ databases">
        <authorList>
            <person name="Magalhaes I.L.F."/>
            <person name="Oliveira U."/>
            <person name="Santos F.R."/>
            <person name="Vidigal T.H.D.A."/>
            <person name="Brescovit A.D."/>
            <person name="Santos A.J."/>
        </authorList>
    </citation>
    <scope>NUCLEOTIDE SEQUENCE</scope>
    <source>
        <tissue evidence="2">Shoot tissue taken approximately 20 cm above the soil surface</tissue>
    </source>
</reference>
<evidence type="ECO:0000313" key="2">
    <source>
        <dbReference type="EMBL" id="JAE12480.1"/>
    </source>
</evidence>
<proteinExistence type="predicted"/>
<reference evidence="2" key="2">
    <citation type="journal article" date="2015" name="Data Brief">
        <title>Shoot transcriptome of the giant reed, Arundo donax.</title>
        <authorList>
            <person name="Barrero R.A."/>
            <person name="Guerrero F.D."/>
            <person name="Moolhuijzen P."/>
            <person name="Goolsby J.A."/>
            <person name="Tidwell J."/>
            <person name="Bellgard S.E."/>
            <person name="Bellgard M.I."/>
        </authorList>
    </citation>
    <scope>NUCLEOTIDE SEQUENCE</scope>
    <source>
        <tissue evidence="2">Shoot tissue taken approximately 20 cm above the soil surface</tissue>
    </source>
</reference>
<dbReference type="EMBL" id="GBRH01185416">
    <property type="protein sequence ID" value="JAE12480.1"/>
    <property type="molecule type" value="Transcribed_RNA"/>
</dbReference>
<organism evidence="2">
    <name type="scientific">Arundo donax</name>
    <name type="common">Giant reed</name>
    <name type="synonym">Donax arundinaceus</name>
    <dbReference type="NCBI Taxonomy" id="35708"/>
    <lineage>
        <taxon>Eukaryota</taxon>
        <taxon>Viridiplantae</taxon>
        <taxon>Streptophyta</taxon>
        <taxon>Embryophyta</taxon>
        <taxon>Tracheophyta</taxon>
        <taxon>Spermatophyta</taxon>
        <taxon>Magnoliopsida</taxon>
        <taxon>Liliopsida</taxon>
        <taxon>Poales</taxon>
        <taxon>Poaceae</taxon>
        <taxon>PACMAD clade</taxon>
        <taxon>Arundinoideae</taxon>
        <taxon>Arundineae</taxon>
        <taxon>Arundo</taxon>
    </lineage>
</organism>
<accession>A0A0A9FHF1</accession>
<keyword evidence="1" id="KW-1133">Transmembrane helix</keyword>
<dbReference type="AlphaFoldDB" id="A0A0A9FHF1"/>